<dbReference type="PIRSF" id="PIRSF007349">
    <property type="entry name" value="Tsp_L"/>
    <property type="match status" value="1"/>
</dbReference>
<comment type="similarity">
    <text evidence="1">Belongs to the myoviridae tail sheath protein family.</text>
</comment>
<evidence type="ECO:0000256" key="1">
    <source>
        <dbReference type="ARBA" id="ARBA00008005"/>
    </source>
</evidence>
<dbReference type="InterPro" id="IPR007067">
    <property type="entry name" value="Tail_sheath"/>
</dbReference>
<accession>A0A4Y9VRC6</accession>
<dbReference type="Pfam" id="PF04984">
    <property type="entry name" value="Phage_sheath_1"/>
    <property type="match status" value="1"/>
</dbReference>
<dbReference type="InterPro" id="IPR020287">
    <property type="entry name" value="Tail_sheath_C"/>
</dbReference>
<name>A0A4Y9VRC6_9PROT</name>
<organism evidence="4 5">
    <name type="scientific">Methylotenera oryzisoli</name>
    <dbReference type="NCBI Taxonomy" id="2080758"/>
    <lineage>
        <taxon>Bacteria</taxon>
        <taxon>Pseudomonadati</taxon>
        <taxon>Pseudomonadota</taxon>
        <taxon>Betaproteobacteria</taxon>
        <taxon>Nitrosomonadales</taxon>
        <taxon>Methylophilaceae</taxon>
        <taxon>Methylotenera</taxon>
    </lineage>
</organism>
<reference evidence="4 5" key="1">
    <citation type="submission" date="2018-02" db="EMBL/GenBank/DDBJ databases">
        <title>A novel lanthanide dependent methylotroph, Methylotenera sp. La3113.</title>
        <authorList>
            <person name="Lv H."/>
            <person name="Tani A."/>
        </authorList>
    </citation>
    <scope>NUCLEOTIDE SEQUENCE [LARGE SCALE GENOMIC DNA]</scope>
    <source>
        <strain evidence="4 5">La3113</strain>
    </source>
</reference>
<sequence length="497" mass="52713">MTVSFNNTPKNVRVPLFYAEVDNSQAGYFSQNLRTLILAPKLAAGNAVAGALQLVSKTDEAKTLGGLGSIAAKMHEIYRQNDASAEVWMVMVDDPAGAKASGTLTVSGSASESGTLNVYIGAQKVQIAVVAGDANTAIATAINAAINADSTLPVTSTVASGVVTVTARHFGLVGNDITLQLNYRGTAGGEKTPAGVTVAVVTLTGGTGSPSLSSALAALGDEEFDFIIHPFSDTTSLDALKTLMNDTTGRWAYNRQIYGHVYTAKKDTYSNLVALGLGRNDQHATIAGYENGVPNPAYEYAAAYGARNAVFVAADPARPTQTGELIGILPAPATSRFIYAERSSLLNSGIATSFVGGGSVRIERAITTYQKNTFNISDPSYLDSETLHTLAYVLRRLRYSITQKYPRHKLANDGTRFGAGQAIVTPAVIRGEILGEYAALEEEGIVENAKAFAKYLVVERDINDPNRINVLYPPDLVNQLRVFATLAQFRLQYPAAA</sequence>
<evidence type="ECO:0000259" key="3">
    <source>
        <dbReference type="Pfam" id="PF17482"/>
    </source>
</evidence>
<protein>
    <submittedName>
        <fullName evidence="4">Phage tail protein</fullName>
    </submittedName>
</protein>
<dbReference type="Pfam" id="PF17482">
    <property type="entry name" value="Phage_sheath_1C"/>
    <property type="match status" value="1"/>
</dbReference>
<dbReference type="OrthoDB" id="5442644at2"/>
<dbReference type="EMBL" id="PQVH01000008">
    <property type="protein sequence ID" value="TFW71402.1"/>
    <property type="molecule type" value="Genomic_DNA"/>
</dbReference>
<feature type="domain" description="Tail sheath protein subtilisin-like" evidence="2">
    <location>
        <begin position="206"/>
        <end position="368"/>
    </location>
</feature>
<dbReference type="RefSeq" id="WP_135276949.1">
    <property type="nucleotide sequence ID" value="NZ_PQVH01000008.1"/>
</dbReference>
<dbReference type="InterPro" id="IPR035089">
    <property type="entry name" value="Phage_sheath_subtilisin"/>
</dbReference>
<feature type="domain" description="Tail sheath protein C-terminal" evidence="3">
    <location>
        <begin position="377"/>
        <end position="489"/>
    </location>
</feature>
<gene>
    <name evidence="4" type="ORF">C3Y98_04660</name>
</gene>
<evidence type="ECO:0000313" key="4">
    <source>
        <dbReference type="EMBL" id="TFW71402.1"/>
    </source>
</evidence>
<dbReference type="Proteomes" id="UP000297706">
    <property type="component" value="Unassembled WGS sequence"/>
</dbReference>
<keyword evidence="5" id="KW-1185">Reference proteome</keyword>
<dbReference type="AlphaFoldDB" id="A0A4Y9VRC6"/>
<comment type="caution">
    <text evidence="4">The sequence shown here is derived from an EMBL/GenBank/DDBJ whole genome shotgun (WGS) entry which is preliminary data.</text>
</comment>
<evidence type="ECO:0000259" key="2">
    <source>
        <dbReference type="Pfam" id="PF04984"/>
    </source>
</evidence>
<evidence type="ECO:0000313" key="5">
    <source>
        <dbReference type="Proteomes" id="UP000297706"/>
    </source>
</evidence>
<proteinExistence type="inferred from homology"/>